<dbReference type="PROSITE" id="PS51462">
    <property type="entry name" value="NUDIX"/>
    <property type="match status" value="1"/>
</dbReference>
<dbReference type="Proteomes" id="UP000325182">
    <property type="component" value="Unassembled WGS sequence"/>
</dbReference>
<comment type="similarity">
    <text evidence="3">Belongs to the Nudix hydrolase family.</text>
</comment>
<dbReference type="PANTHER" id="PTHR43046:SF2">
    <property type="entry name" value="8-OXO-DGTP DIPHOSPHATASE-RELATED"/>
    <property type="match status" value="1"/>
</dbReference>
<dbReference type="GO" id="GO:0016787">
    <property type="term" value="F:hydrolase activity"/>
    <property type="evidence" value="ECO:0007669"/>
    <property type="project" value="UniProtKB-KW"/>
</dbReference>
<feature type="domain" description="Nudix hydrolase" evidence="4">
    <location>
        <begin position="1"/>
        <end position="119"/>
    </location>
</feature>
<dbReference type="AlphaFoldDB" id="A0A5D4MJJ1"/>
<dbReference type="InterPro" id="IPR020476">
    <property type="entry name" value="Nudix_hydrolase"/>
</dbReference>
<dbReference type="PROSITE" id="PS00893">
    <property type="entry name" value="NUDIX_BOX"/>
    <property type="match status" value="1"/>
</dbReference>
<protein>
    <submittedName>
        <fullName evidence="5">NUDIX hydrolase</fullName>
    </submittedName>
</protein>
<evidence type="ECO:0000259" key="4">
    <source>
        <dbReference type="PROSITE" id="PS51462"/>
    </source>
</evidence>
<dbReference type="InterPro" id="IPR015797">
    <property type="entry name" value="NUDIX_hydrolase-like_dom_sf"/>
</dbReference>
<evidence type="ECO:0000313" key="6">
    <source>
        <dbReference type="Proteomes" id="UP000325182"/>
    </source>
</evidence>
<dbReference type="CDD" id="cd02883">
    <property type="entry name" value="NUDIX_Hydrolase"/>
    <property type="match status" value="1"/>
</dbReference>
<dbReference type="Pfam" id="PF00293">
    <property type="entry name" value="NUDIX"/>
    <property type="match status" value="1"/>
</dbReference>
<evidence type="ECO:0000256" key="3">
    <source>
        <dbReference type="RuleBase" id="RU003476"/>
    </source>
</evidence>
<accession>A0A5D4MJJ1</accession>
<proteinExistence type="inferred from homology"/>
<organism evidence="5 6">
    <name type="scientific">Rossellomorea vietnamensis</name>
    <dbReference type="NCBI Taxonomy" id="218284"/>
    <lineage>
        <taxon>Bacteria</taxon>
        <taxon>Bacillati</taxon>
        <taxon>Bacillota</taxon>
        <taxon>Bacilli</taxon>
        <taxon>Bacillales</taxon>
        <taxon>Bacillaceae</taxon>
        <taxon>Rossellomorea</taxon>
    </lineage>
</organism>
<keyword evidence="2 3" id="KW-0378">Hydrolase</keyword>
<evidence type="ECO:0000313" key="5">
    <source>
        <dbReference type="EMBL" id="TYS01549.1"/>
    </source>
</evidence>
<dbReference type="InterPro" id="IPR000086">
    <property type="entry name" value="NUDIX_hydrolase_dom"/>
</dbReference>
<dbReference type="Gene3D" id="3.90.79.10">
    <property type="entry name" value="Nucleoside Triphosphate Pyrophosphohydrolase"/>
    <property type="match status" value="1"/>
</dbReference>
<name>A0A5D4MJJ1_9BACI</name>
<dbReference type="EMBL" id="VTEG01000001">
    <property type="protein sequence ID" value="TYS01549.1"/>
    <property type="molecule type" value="Genomic_DNA"/>
</dbReference>
<reference evidence="5 6" key="1">
    <citation type="submission" date="2019-08" db="EMBL/GenBank/DDBJ databases">
        <title>Bacillus genomes from the desert of Cuatro Cienegas, Coahuila.</title>
        <authorList>
            <person name="Olmedo-Alvarez G."/>
        </authorList>
    </citation>
    <scope>NUCLEOTIDE SEQUENCE [LARGE SCALE GENOMIC DNA]</scope>
    <source>
        <strain evidence="5 6">CH128b_4D</strain>
    </source>
</reference>
<dbReference type="InterPro" id="IPR020084">
    <property type="entry name" value="NUDIX_hydrolase_CS"/>
</dbReference>
<comment type="cofactor">
    <cofactor evidence="1">
        <name>Mg(2+)</name>
        <dbReference type="ChEBI" id="CHEBI:18420"/>
    </cofactor>
</comment>
<evidence type="ECO:0000256" key="2">
    <source>
        <dbReference type="ARBA" id="ARBA00022801"/>
    </source>
</evidence>
<dbReference type="PANTHER" id="PTHR43046">
    <property type="entry name" value="GDP-MANNOSE MANNOSYL HYDROLASE"/>
    <property type="match status" value="1"/>
</dbReference>
<sequence length="126" mass="14423">MISRGVIIREGHVLMVRQYVQRGAIIWNFPGGGIEKGETPEQAMIREVKEETGYQTKVIEQLPSLHGKFTYIAEIISGKLFLDKHIPDNADILEAAWINLNNVERFDSYTRPVIEQVLNRMAVQDK</sequence>
<comment type="caution">
    <text evidence="5">The sequence shown here is derived from an EMBL/GenBank/DDBJ whole genome shotgun (WGS) entry which is preliminary data.</text>
</comment>
<evidence type="ECO:0000256" key="1">
    <source>
        <dbReference type="ARBA" id="ARBA00001946"/>
    </source>
</evidence>
<dbReference type="PRINTS" id="PR00502">
    <property type="entry name" value="NUDIXFAMILY"/>
</dbReference>
<gene>
    <name evidence="5" type="ORF">FZC84_02545</name>
</gene>
<dbReference type="SUPFAM" id="SSF55811">
    <property type="entry name" value="Nudix"/>
    <property type="match status" value="1"/>
</dbReference>